<dbReference type="EMBL" id="HADY01016542">
    <property type="protein sequence ID" value="SBP55027.1"/>
    <property type="molecule type" value="Transcribed_RNA"/>
</dbReference>
<accession>A0A1A8AIQ5</accession>
<protein>
    <submittedName>
        <fullName evidence="1">Spectrin repeat containing, nuclear envelope 2b</fullName>
    </submittedName>
</protein>
<gene>
    <name evidence="1" type="primary">SYNE2B</name>
</gene>
<evidence type="ECO:0000313" key="1">
    <source>
        <dbReference type="EMBL" id="SBP55027.1"/>
    </source>
</evidence>
<reference evidence="1" key="2">
    <citation type="submission" date="2016-06" db="EMBL/GenBank/DDBJ databases">
        <title>The genome of a short-lived fish provides insights into sex chromosome evolution and the genetic control of aging.</title>
        <authorList>
            <person name="Reichwald K."/>
            <person name="Felder M."/>
            <person name="Petzold A."/>
            <person name="Koch P."/>
            <person name="Groth M."/>
            <person name="Platzer M."/>
        </authorList>
    </citation>
    <scope>NUCLEOTIDE SEQUENCE</scope>
    <source>
        <tissue evidence="1">Brain</tissue>
    </source>
</reference>
<proteinExistence type="predicted"/>
<feature type="non-terminal residue" evidence="1">
    <location>
        <position position="79"/>
    </location>
</feature>
<reference evidence="1" key="1">
    <citation type="submission" date="2016-05" db="EMBL/GenBank/DDBJ databases">
        <authorList>
            <person name="Lavstsen T."/>
            <person name="Jespersen J.S."/>
        </authorList>
    </citation>
    <scope>NUCLEOTIDE SEQUENCE</scope>
    <source>
        <tissue evidence="1">Brain</tissue>
    </source>
</reference>
<feature type="non-terminal residue" evidence="1">
    <location>
        <position position="1"/>
    </location>
</feature>
<organism evidence="1">
    <name type="scientific">Nothobranchius furzeri</name>
    <name type="common">Turquoise killifish</name>
    <dbReference type="NCBI Taxonomy" id="105023"/>
    <lineage>
        <taxon>Eukaryota</taxon>
        <taxon>Metazoa</taxon>
        <taxon>Chordata</taxon>
        <taxon>Craniata</taxon>
        <taxon>Vertebrata</taxon>
        <taxon>Euteleostomi</taxon>
        <taxon>Actinopterygii</taxon>
        <taxon>Neopterygii</taxon>
        <taxon>Teleostei</taxon>
        <taxon>Neoteleostei</taxon>
        <taxon>Acanthomorphata</taxon>
        <taxon>Ovalentaria</taxon>
        <taxon>Atherinomorphae</taxon>
        <taxon>Cyprinodontiformes</taxon>
        <taxon>Nothobranchiidae</taxon>
        <taxon>Nothobranchius</taxon>
    </lineage>
</organism>
<name>A0A1A8AIQ5_NOTFU</name>
<sequence length="79" mass="9197">CQLFNKIRNLQENIRAISSSEKAHKEELDMLIKAVASRKNNLLEVEKSLRQMLVDVGQQRFPITHESLKALRPFKHKIS</sequence>
<dbReference type="AlphaFoldDB" id="A0A1A8AIQ5"/>